<evidence type="ECO:0000256" key="3">
    <source>
        <dbReference type="ARBA" id="ARBA00023004"/>
    </source>
</evidence>
<evidence type="ECO:0000313" key="9">
    <source>
        <dbReference type="Proteomes" id="UP001139409"/>
    </source>
</evidence>
<evidence type="ECO:0000259" key="5">
    <source>
        <dbReference type="PROSITE" id="PS51007"/>
    </source>
</evidence>
<evidence type="ECO:0000313" key="6">
    <source>
        <dbReference type="EMBL" id="MCA6074922.1"/>
    </source>
</evidence>
<dbReference type="EMBL" id="JAIXNE010000004">
    <property type="protein sequence ID" value="MCA6077227.1"/>
    <property type="molecule type" value="Genomic_DNA"/>
</dbReference>
<name>A0A9X1HVV9_9BACT</name>
<dbReference type="SUPFAM" id="SSF46626">
    <property type="entry name" value="Cytochrome c"/>
    <property type="match status" value="1"/>
</dbReference>
<evidence type="ECO:0000256" key="1">
    <source>
        <dbReference type="ARBA" id="ARBA00022617"/>
    </source>
</evidence>
<dbReference type="Pfam" id="PF00034">
    <property type="entry name" value="Cytochrom_C"/>
    <property type="match status" value="1"/>
</dbReference>
<dbReference type="GO" id="GO:0046872">
    <property type="term" value="F:metal ion binding"/>
    <property type="evidence" value="ECO:0007669"/>
    <property type="project" value="UniProtKB-KW"/>
</dbReference>
<dbReference type="AlphaFoldDB" id="A0A9X1HVV9"/>
<dbReference type="GO" id="GO:0009055">
    <property type="term" value="F:electron transfer activity"/>
    <property type="evidence" value="ECO:0007669"/>
    <property type="project" value="InterPro"/>
</dbReference>
<organism evidence="8 9">
    <name type="scientific">Fulvivirga sedimenti</name>
    <dbReference type="NCBI Taxonomy" id="2879465"/>
    <lineage>
        <taxon>Bacteria</taxon>
        <taxon>Pseudomonadati</taxon>
        <taxon>Bacteroidota</taxon>
        <taxon>Cytophagia</taxon>
        <taxon>Cytophagales</taxon>
        <taxon>Fulvivirgaceae</taxon>
        <taxon>Fulvivirga</taxon>
    </lineage>
</organism>
<evidence type="ECO:0000256" key="2">
    <source>
        <dbReference type="ARBA" id="ARBA00022723"/>
    </source>
</evidence>
<dbReference type="EMBL" id="JAIXNE010000002">
    <property type="protein sequence ID" value="MCA6074922.1"/>
    <property type="molecule type" value="Genomic_DNA"/>
</dbReference>
<proteinExistence type="predicted"/>
<dbReference type="EMBL" id="JAIXNE010000003">
    <property type="protein sequence ID" value="MCA6076099.1"/>
    <property type="molecule type" value="Genomic_DNA"/>
</dbReference>
<dbReference type="RefSeq" id="WP_225698031.1">
    <property type="nucleotide sequence ID" value="NZ_JAIXNE010000002.1"/>
</dbReference>
<evidence type="ECO:0000313" key="7">
    <source>
        <dbReference type="EMBL" id="MCA6076099.1"/>
    </source>
</evidence>
<evidence type="ECO:0000256" key="4">
    <source>
        <dbReference type="PROSITE-ProRule" id="PRU00433"/>
    </source>
</evidence>
<sequence>MRVFAVLILSVVLLSFTWQDQKKVKSMERGKEIYNQLCIACHQANGEGIPGAFPPLAKSDYLLEDITRGIHAVKFGLQGEIVVNGKTYNSIMTSQQLTDPEVADVLNYVLNSWGNSHDYISPEQVKAVDQ</sequence>
<dbReference type="PANTHER" id="PTHR35008:SF8">
    <property type="entry name" value="ALCOHOL DEHYDROGENASE CYTOCHROME C SUBUNIT"/>
    <property type="match status" value="1"/>
</dbReference>
<comment type="caution">
    <text evidence="8">The sequence shown here is derived from an EMBL/GenBank/DDBJ whole genome shotgun (WGS) entry which is preliminary data.</text>
</comment>
<dbReference type="GO" id="GO:0020037">
    <property type="term" value="F:heme binding"/>
    <property type="evidence" value="ECO:0007669"/>
    <property type="project" value="InterPro"/>
</dbReference>
<dbReference type="InterPro" id="IPR036909">
    <property type="entry name" value="Cyt_c-like_dom_sf"/>
</dbReference>
<dbReference type="Gene3D" id="1.10.760.10">
    <property type="entry name" value="Cytochrome c-like domain"/>
    <property type="match status" value="1"/>
</dbReference>
<accession>A0A9X1HVV9</accession>
<dbReference type="PANTHER" id="PTHR35008">
    <property type="entry name" value="BLL4482 PROTEIN-RELATED"/>
    <property type="match status" value="1"/>
</dbReference>
<keyword evidence="2 4" id="KW-0479">Metal-binding</keyword>
<keyword evidence="3 4" id="KW-0408">Iron</keyword>
<dbReference type="PROSITE" id="PS51007">
    <property type="entry name" value="CYTC"/>
    <property type="match status" value="1"/>
</dbReference>
<dbReference type="InterPro" id="IPR051459">
    <property type="entry name" value="Cytochrome_c-type_DH"/>
</dbReference>
<reference evidence="8" key="1">
    <citation type="submission" date="2021-09" db="EMBL/GenBank/DDBJ databases">
        <title>Fulvivirga sp. isolated from coastal sediment.</title>
        <authorList>
            <person name="Yu H."/>
        </authorList>
    </citation>
    <scope>NUCLEOTIDE SEQUENCE</scope>
    <source>
        <strain evidence="8">1062</strain>
    </source>
</reference>
<gene>
    <name evidence="6" type="ORF">LDX50_08580</name>
    <name evidence="7" type="ORF">LDX50_14550</name>
    <name evidence="8" type="ORF">LDX50_20270</name>
</gene>
<keyword evidence="9" id="KW-1185">Reference proteome</keyword>
<protein>
    <submittedName>
        <fullName evidence="8">Cytochrome c</fullName>
    </submittedName>
</protein>
<dbReference type="InterPro" id="IPR009056">
    <property type="entry name" value="Cyt_c-like_dom"/>
</dbReference>
<feature type="domain" description="Cytochrome c" evidence="5">
    <location>
        <begin position="25"/>
        <end position="113"/>
    </location>
</feature>
<keyword evidence="1 4" id="KW-0349">Heme</keyword>
<dbReference type="Proteomes" id="UP001139409">
    <property type="component" value="Unassembled WGS sequence"/>
</dbReference>
<evidence type="ECO:0000313" key="8">
    <source>
        <dbReference type="EMBL" id="MCA6077227.1"/>
    </source>
</evidence>